<feature type="transmembrane region" description="Helical" evidence="1">
    <location>
        <begin position="75"/>
        <end position="93"/>
    </location>
</feature>
<evidence type="ECO:0000313" key="2">
    <source>
        <dbReference type="EMBL" id="CAC5359204.1"/>
    </source>
</evidence>
<evidence type="ECO:0000313" key="3">
    <source>
        <dbReference type="Proteomes" id="UP000507470"/>
    </source>
</evidence>
<dbReference type="Proteomes" id="UP000507470">
    <property type="component" value="Unassembled WGS sequence"/>
</dbReference>
<sequence>MPLVDNLQPNTVSVSVDVHTDHEDQPVSMSNSAQIITGQNPFDQQPDIVVIVNSRTLGTTLVGGTDFGTVSAFEFLPIPFLAIALLMMAMRIMRMTSNVTIRTSVASRPVVPTTVSVTVPLTQAAAQTTPCVPTNCPEGYIISNDLTASTNCYFFSGDDKESWSSALVSIFYVISD</sequence>
<dbReference type="EMBL" id="CACVKT020000431">
    <property type="protein sequence ID" value="CAC5359204.1"/>
    <property type="molecule type" value="Genomic_DNA"/>
</dbReference>
<reference evidence="2 3" key="1">
    <citation type="submission" date="2020-06" db="EMBL/GenBank/DDBJ databases">
        <authorList>
            <person name="Li R."/>
            <person name="Bekaert M."/>
        </authorList>
    </citation>
    <scope>NUCLEOTIDE SEQUENCE [LARGE SCALE GENOMIC DNA]</scope>
    <source>
        <strain evidence="3">wild</strain>
    </source>
</reference>
<accession>A0A6J8A0V6</accession>
<dbReference type="AlphaFoldDB" id="A0A6J8A0V6"/>
<name>A0A6J8A0V6_MYTCO</name>
<organism evidence="2 3">
    <name type="scientific">Mytilus coruscus</name>
    <name type="common">Sea mussel</name>
    <dbReference type="NCBI Taxonomy" id="42192"/>
    <lineage>
        <taxon>Eukaryota</taxon>
        <taxon>Metazoa</taxon>
        <taxon>Spiralia</taxon>
        <taxon>Lophotrochozoa</taxon>
        <taxon>Mollusca</taxon>
        <taxon>Bivalvia</taxon>
        <taxon>Autobranchia</taxon>
        <taxon>Pteriomorphia</taxon>
        <taxon>Mytilida</taxon>
        <taxon>Mytiloidea</taxon>
        <taxon>Mytilidae</taxon>
        <taxon>Mytilinae</taxon>
        <taxon>Mytilus</taxon>
    </lineage>
</organism>
<evidence type="ECO:0000256" key="1">
    <source>
        <dbReference type="SAM" id="Phobius"/>
    </source>
</evidence>
<protein>
    <submittedName>
        <fullName evidence="2">Uncharacterized protein</fullName>
    </submittedName>
</protein>
<keyword evidence="3" id="KW-1185">Reference proteome</keyword>
<proteinExistence type="predicted"/>
<gene>
    <name evidence="2" type="ORF">MCOR_2166</name>
</gene>
<keyword evidence="1" id="KW-0812">Transmembrane</keyword>
<keyword evidence="1" id="KW-0472">Membrane</keyword>
<keyword evidence="1" id="KW-1133">Transmembrane helix</keyword>